<dbReference type="InterPro" id="IPR036162">
    <property type="entry name" value="Resolvase-like_N_sf"/>
</dbReference>
<dbReference type="InterPro" id="IPR011109">
    <property type="entry name" value="DNA_bind_recombinase_dom"/>
</dbReference>
<proteinExistence type="predicted"/>
<dbReference type="PANTHER" id="PTHR30461:SF23">
    <property type="entry name" value="DNA RECOMBINASE-RELATED"/>
    <property type="match status" value="1"/>
</dbReference>
<dbReference type="HOGENOM" id="CLU_010686_18_16_9"/>
<dbReference type="GO" id="GO:0003677">
    <property type="term" value="F:DNA binding"/>
    <property type="evidence" value="ECO:0007669"/>
    <property type="project" value="InterPro"/>
</dbReference>
<organism evidence="3 4">
    <name type="scientific">Alicyclobacillus acidocaldarius (strain Tc-4-1)</name>
    <name type="common">Bacillus acidocaldarius</name>
    <dbReference type="NCBI Taxonomy" id="1048834"/>
    <lineage>
        <taxon>Bacteria</taxon>
        <taxon>Bacillati</taxon>
        <taxon>Bacillota</taxon>
        <taxon>Bacilli</taxon>
        <taxon>Bacillales</taxon>
        <taxon>Alicyclobacillaceae</taxon>
        <taxon>Alicyclobacillus</taxon>
    </lineage>
</organism>
<dbReference type="InterPro" id="IPR006119">
    <property type="entry name" value="Resolv_N"/>
</dbReference>
<protein>
    <submittedName>
        <fullName evidence="3">Recombinase</fullName>
    </submittedName>
</protein>
<dbReference type="Pfam" id="PF07508">
    <property type="entry name" value="Recombinase"/>
    <property type="match status" value="1"/>
</dbReference>
<dbReference type="Pfam" id="PF13408">
    <property type="entry name" value="Zn_ribbon_recom"/>
    <property type="match status" value="1"/>
</dbReference>
<dbReference type="Proteomes" id="UP000000292">
    <property type="component" value="Chromosome"/>
</dbReference>
<reference evidence="3 4" key="1">
    <citation type="journal article" date="2011" name="J. Bacteriol.">
        <title>Complete Genome Sequence of Alicyclobacillus acidocaldarius Strain Tc-4-1.</title>
        <authorList>
            <person name="Chen Y."/>
            <person name="He Y."/>
            <person name="Zhang B."/>
            <person name="Yang J."/>
            <person name="Li W."/>
            <person name="Dong Z."/>
            <person name="Hu S."/>
        </authorList>
    </citation>
    <scope>NUCLEOTIDE SEQUENCE [LARGE SCALE GENOMIC DNA]</scope>
    <source>
        <strain evidence="3 4">Tc-4-1</strain>
    </source>
</reference>
<sequence length="514" mass="60355">MTPVNAFPVGLDHVAIYLRKSRADLEAEARGEGETLTKHRRALLELAKQYQYSIDHIYEEIVSGELIVDRPEVQRLLHAVREGKYSAVLVMDIDRLGRGNQIDQGIIQQAFKQSGTLIITPRKVYNLEDEIDEEFSEFEQFMARRELKIITRRMQRGRKLSAKEGKSITPYVPFGYKRDENLKLYPDPETAPIVRQIFEWSAEGLGIIKIAKKLNEMGVPAPRSSGWQRTTVQHILKNEVYLGRIVWDKKRDVKTPQGKYRSIKRPREEWIVHENAHEPIISQELWDRVVQVRKMNDHRTKDNYDLKNPFAGILKCKQCGRVMKRQPRPNRKGDTFQCYTVGCPTREVLISKLEDRVLKSIEEFVQSYAAQSSVKKRADNRQKRLETLQRHKRSIQSKISKLETQKNRLFDFLEQGVYDIQTFLERSKLVGEQLDQAREELRTCEQAIERETVQQQHEEELIPAISEAIEMYRSASNAEIKNMALKSVIKEIHYYRPRSWPRSKEFEIDIYFRI</sequence>
<dbReference type="Pfam" id="PF00239">
    <property type="entry name" value="Resolvase"/>
    <property type="match status" value="1"/>
</dbReference>
<feature type="domain" description="Resolvase/invertase-type recombinase catalytic" evidence="1">
    <location>
        <begin position="13"/>
        <end position="165"/>
    </location>
</feature>
<dbReference type="EMBL" id="CP002902">
    <property type="protein sequence ID" value="AEJ44417.1"/>
    <property type="molecule type" value="Genomic_DNA"/>
</dbReference>
<dbReference type="RefSeq" id="WP_014465249.1">
    <property type="nucleotide sequence ID" value="NC_017167.1"/>
</dbReference>
<dbReference type="InterPro" id="IPR038109">
    <property type="entry name" value="DNA_bind_recomb_sf"/>
</dbReference>
<dbReference type="PROSITE" id="PS51736">
    <property type="entry name" value="RECOMBINASES_3"/>
    <property type="match status" value="1"/>
</dbReference>
<feature type="domain" description="Recombinase" evidence="2">
    <location>
        <begin position="173"/>
        <end position="299"/>
    </location>
</feature>
<reference evidence="4" key="2">
    <citation type="submission" date="2011-06" db="EMBL/GenBank/DDBJ databases">
        <title>The complete genome sequence of Alicyclobacillus acidocaldarius sp. Tc-4-1.</title>
        <authorList>
            <person name="Chen Y."/>
            <person name="He Y."/>
            <person name="Dong Z."/>
            <person name="Hu S."/>
        </authorList>
    </citation>
    <scope>NUCLEOTIDE SEQUENCE [LARGE SCALE GENOMIC DNA]</scope>
    <source>
        <strain evidence="4">Tc-4-1</strain>
    </source>
</reference>
<dbReference type="PROSITE" id="PS51737">
    <property type="entry name" value="RECOMBINASE_DNA_BIND"/>
    <property type="match status" value="1"/>
</dbReference>
<dbReference type="PANTHER" id="PTHR30461">
    <property type="entry name" value="DNA-INVERTASE FROM LAMBDOID PROPHAGE"/>
    <property type="match status" value="1"/>
</dbReference>
<dbReference type="eggNOG" id="COG1961">
    <property type="taxonomic scope" value="Bacteria"/>
</dbReference>
<evidence type="ECO:0000313" key="4">
    <source>
        <dbReference type="Proteomes" id="UP000000292"/>
    </source>
</evidence>
<dbReference type="KEGG" id="aad:TC41_2520"/>
<evidence type="ECO:0000313" key="3">
    <source>
        <dbReference type="EMBL" id="AEJ44417.1"/>
    </source>
</evidence>
<dbReference type="SUPFAM" id="SSF53041">
    <property type="entry name" value="Resolvase-like"/>
    <property type="match status" value="1"/>
</dbReference>
<dbReference type="AlphaFoldDB" id="F8IHE4"/>
<evidence type="ECO:0000259" key="1">
    <source>
        <dbReference type="PROSITE" id="PS51736"/>
    </source>
</evidence>
<accession>F8IHE4</accession>
<dbReference type="SMART" id="SM00857">
    <property type="entry name" value="Resolvase"/>
    <property type="match status" value="1"/>
</dbReference>
<evidence type="ECO:0000259" key="2">
    <source>
        <dbReference type="PROSITE" id="PS51737"/>
    </source>
</evidence>
<gene>
    <name evidence="3" type="ordered locus">TC41_2520</name>
</gene>
<dbReference type="GO" id="GO:0000150">
    <property type="term" value="F:DNA strand exchange activity"/>
    <property type="evidence" value="ECO:0007669"/>
    <property type="project" value="InterPro"/>
</dbReference>
<dbReference type="Gene3D" id="3.90.1750.20">
    <property type="entry name" value="Putative Large Serine Recombinase, Chain B, Domain 2"/>
    <property type="match status" value="1"/>
</dbReference>
<dbReference type="InterPro" id="IPR050639">
    <property type="entry name" value="SSR_resolvase"/>
</dbReference>
<dbReference type="PATRIC" id="fig|1048834.4.peg.2378"/>
<name>F8IHE4_ALIAT</name>
<dbReference type="Gene3D" id="3.40.50.1390">
    <property type="entry name" value="Resolvase, N-terminal catalytic domain"/>
    <property type="match status" value="1"/>
</dbReference>
<dbReference type="CDD" id="cd00338">
    <property type="entry name" value="Ser_Recombinase"/>
    <property type="match status" value="1"/>
</dbReference>
<dbReference type="InterPro" id="IPR025827">
    <property type="entry name" value="Zn_ribbon_recom_dom"/>
</dbReference>